<feature type="region of interest" description="Disordered" evidence="1">
    <location>
        <begin position="292"/>
        <end position="440"/>
    </location>
</feature>
<feature type="region of interest" description="Disordered" evidence="1">
    <location>
        <begin position="736"/>
        <end position="791"/>
    </location>
</feature>
<feature type="compositionally biased region" description="Basic and acidic residues" evidence="1">
    <location>
        <begin position="93"/>
        <end position="102"/>
    </location>
</feature>
<feature type="compositionally biased region" description="Low complexity" evidence="1">
    <location>
        <begin position="134"/>
        <end position="144"/>
    </location>
</feature>
<dbReference type="Proteomes" id="UP000245252">
    <property type="component" value="Unassembled WGS sequence"/>
</dbReference>
<feature type="compositionally biased region" description="Low complexity" evidence="1">
    <location>
        <begin position="656"/>
        <end position="682"/>
    </location>
</feature>
<reference evidence="3 4" key="1">
    <citation type="submission" date="2018-05" db="EMBL/GenBank/DDBJ databases">
        <title>The draft genome of strain NS-104.</title>
        <authorList>
            <person name="Hang P."/>
            <person name="Jiang J."/>
        </authorList>
    </citation>
    <scope>NUCLEOTIDE SEQUENCE [LARGE SCALE GENOMIC DNA]</scope>
    <source>
        <strain evidence="3 4">NS-104</strain>
    </source>
</reference>
<keyword evidence="4" id="KW-1185">Reference proteome</keyword>
<feature type="compositionally biased region" description="Low complexity" evidence="1">
    <location>
        <begin position="741"/>
        <end position="753"/>
    </location>
</feature>
<accession>A0A2U2DUW6</accession>
<keyword evidence="2" id="KW-0472">Membrane</keyword>
<sequence>MADFAAVIRRAVDGLSDNTPEMRVKVYEKARGAVQRQLESMKPRPPEEMLRRQLDKLELAIRDVESEHAEALPAGDEDQPVEAAEDWQQPEQHAAEDERQAYDDAVTADAEPEAEPTGQDHALAAVAEEEQPEEVAAAEQAWAPAEDEREPWDPPVEVAKTDSEPATPVHAEPEPWETPVETHAEPEPEPWETPAEPEERQALPTETAGEPEQPTSGVEELVLDAAVIRQAIDAQPVNSAEIRARIYDNARASVRNYLGNLMPRPSDESIARQFDKLDQVIEEVEQEYLAVAQPAVTDVSEPWDSPADHSDVPPDERSSQGLVPDERHIGMWQETPPDEQPQVSTENAAEAWQSPEPGRTEESSPFAEPWEDEPEPLPTVPATAAQTDWAEPLPSAREQDDTRLSASHDDVDPVQPFDDPVAVEHETPAQVPASETAGKADDWAFPEAETSGQTAAKVAGSAGAAAYAAGTPSDERLSEPKMPPALDLLDWDETSFGEEGRPDAQAGGAQRAADNKAIDPFDDGDAFSGEVGPLTPAVATAANKSQDSWNDLDDLIGDNKHSGRGGDRQASAAVSNGVASPRPGKSFRVEPKRRFNFTVLGLALLLAVALGGGGYAAWLYQDRLKDMVANLVDSGPQIPGLEKKPEEKASTETKPETTANTPATEQTTGNDTKPATTPTATDTSRDLAALDTSNVPAANKFTQRLLVNGSEVDEGPGGEAILTEGKSVAEQNVAANEAGNTPTTDTSGAATTGNQTPADTQTTVPAETGQVDGATQTPAAENTTQGTQQPAAVAGAQKMFLYEERIGQSVPTAIQGTVVWSLQQEAGEDGKPEPTVQGQINVPDRGLSALMTFKRNSDPSLPASHLVEIVFSLPQDFEGGAIDSVQRIAMKQTEQDRGNALIAVPAKITDDFHMIALNDFPEARASNLELLRTRGWIDMPITYRNGRRALLTLEKGEPGMDAFNKAVQAWLTLANAPASGQ</sequence>
<feature type="compositionally biased region" description="Basic and acidic residues" evidence="1">
    <location>
        <begin position="306"/>
        <end position="329"/>
    </location>
</feature>
<feature type="compositionally biased region" description="Low complexity" evidence="1">
    <location>
        <begin position="503"/>
        <end position="512"/>
    </location>
</feature>
<name>A0A2U2DUW6_9HYPH</name>
<feature type="region of interest" description="Disordered" evidence="1">
    <location>
        <begin position="65"/>
        <end position="218"/>
    </location>
</feature>
<proteinExistence type="predicted"/>
<dbReference type="RefSeq" id="WP_109457184.1">
    <property type="nucleotide sequence ID" value="NZ_QFBC01000002.1"/>
</dbReference>
<feature type="region of interest" description="Disordered" evidence="1">
    <location>
        <begin position="635"/>
        <end position="695"/>
    </location>
</feature>
<keyword evidence="2" id="KW-1133">Transmembrane helix</keyword>
<evidence type="ECO:0000313" key="3">
    <source>
        <dbReference type="EMBL" id="PWE57081.1"/>
    </source>
</evidence>
<evidence type="ECO:0000256" key="1">
    <source>
        <dbReference type="SAM" id="MobiDB-lite"/>
    </source>
</evidence>
<feature type="compositionally biased region" description="Acidic residues" evidence="1">
    <location>
        <begin position="75"/>
        <end position="85"/>
    </location>
</feature>
<dbReference type="EMBL" id="QFBC01000002">
    <property type="protein sequence ID" value="PWE57081.1"/>
    <property type="molecule type" value="Genomic_DNA"/>
</dbReference>
<feature type="compositionally biased region" description="Basic and acidic residues" evidence="1">
    <location>
        <begin position="557"/>
        <end position="567"/>
    </location>
</feature>
<evidence type="ECO:0000313" key="4">
    <source>
        <dbReference type="Proteomes" id="UP000245252"/>
    </source>
</evidence>
<protein>
    <submittedName>
        <fullName evidence="3">Uncharacterized protein</fullName>
    </submittedName>
</protein>
<feature type="region of interest" description="Disordered" evidence="1">
    <location>
        <begin position="469"/>
        <end position="588"/>
    </location>
</feature>
<feature type="compositionally biased region" description="Polar residues" evidence="1">
    <location>
        <begin position="773"/>
        <end position="790"/>
    </location>
</feature>
<feature type="compositionally biased region" description="Basic and acidic residues" evidence="1">
    <location>
        <begin position="641"/>
        <end position="655"/>
    </location>
</feature>
<gene>
    <name evidence="3" type="ORF">DEM27_05410</name>
</gene>
<dbReference type="AlphaFoldDB" id="A0A2U2DUW6"/>
<feature type="compositionally biased region" description="Polar residues" evidence="1">
    <location>
        <begin position="754"/>
        <end position="765"/>
    </location>
</feature>
<evidence type="ECO:0000256" key="2">
    <source>
        <dbReference type="SAM" id="Phobius"/>
    </source>
</evidence>
<feature type="compositionally biased region" description="Basic and acidic residues" evidence="1">
    <location>
        <begin position="397"/>
        <end position="411"/>
    </location>
</feature>
<keyword evidence="2" id="KW-0812">Transmembrane</keyword>
<feature type="transmembrane region" description="Helical" evidence="2">
    <location>
        <begin position="595"/>
        <end position="620"/>
    </location>
</feature>
<organism evidence="3 4">
    <name type="scientific">Metarhizobium album</name>
    <dbReference type="NCBI Taxonomy" id="2182425"/>
    <lineage>
        <taxon>Bacteria</taxon>
        <taxon>Pseudomonadati</taxon>
        <taxon>Pseudomonadota</taxon>
        <taxon>Alphaproteobacteria</taxon>
        <taxon>Hyphomicrobiales</taxon>
        <taxon>Rhizobiaceae</taxon>
        <taxon>Metarhizobium</taxon>
    </lineage>
</organism>
<comment type="caution">
    <text evidence="3">The sequence shown here is derived from an EMBL/GenBank/DDBJ whole genome shotgun (WGS) entry which is preliminary data.</text>
</comment>